<keyword evidence="1" id="KW-0472">Membrane</keyword>
<proteinExistence type="predicted"/>
<keyword evidence="1" id="KW-0812">Transmembrane</keyword>
<dbReference type="AlphaFoldDB" id="X1QNK5"/>
<organism evidence="2">
    <name type="scientific">marine sediment metagenome</name>
    <dbReference type="NCBI Taxonomy" id="412755"/>
    <lineage>
        <taxon>unclassified sequences</taxon>
        <taxon>metagenomes</taxon>
        <taxon>ecological metagenomes</taxon>
    </lineage>
</organism>
<dbReference type="PANTHER" id="PTHR42925:SF2">
    <property type="entry name" value="NA+ DRIVEN MULTIDRUG EFFLUX PUMP"/>
    <property type="match status" value="1"/>
</dbReference>
<sequence length="76" mass="8329">MGILKAGGDTLFSMIIEIGAIWLIGVPLAAIAAFILKLPIHYVMAIAATEELVKMVAAYYRFLSNKWIHNLIKQAA</sequence>
<evidence type="ECO:0000313" key="2">
    <source>
        <dbReference type="EMBL" id="GAI52550.1"/>
    </source>
</evidence>
<dbReference type="InterPro" id="IPR047135">
    <property type="entry name" value="YsiQ"/>
</dbReference>
<name>X1QNK5_9ZZZZ</name>
<accession>X1QNK5</accession>
<keyword evidence="1" id="KW-1133">Transmembrane helix</keyword>
<comment type="caution">
    <text evidence="2">The sequence shown here is derived from an EMBL/GenBank/DDBJ whole genome shotgun (WGS) entry which is preliminary data.</text>
</comment>
<evidence type="ECO:0008006" key="3">
    <source>
        <dbReference type="Google" id="ProtNLM"/>
    </source>
</evidence>
<evidence type="ECO:0000256" key="1">
    <source>
        <dbReference type="SAM" id="Phobius"/>
    </source>
</evidence>
<dbReference type="EMBL" id="BARV01041631">
    <property type="protein sequence ID" value="GAI52550.1"/>
    <property type="molecule type" value="Genomic_DNA"/>
</dbReference>
<protein>
    <recommendedName>
        <fullName evidence="3">Polysaccharide biosynthesis protein C-terminal domain-containing protein</fullName>
    </recommendedName>
</protein>
<feature type="transmembrane region" description="Helical" evidence="1">
    <location>
        <begin position="12"/>
        <end position="36"/>
    </location>
</feature>
<gene>
    <name evidence="2" type="ORF">S06H3_62935</name>
</gene>
<dbReference type="PANTHER" id="PTHR42925">
    <property type="entry name" value="MULTIDRUG AND TOXIN EFFLUX PROTEIN MATE FAMILY"/>
    <property type="match status" value="1"/>
</dbReference>
<reference evidence="2" key="1">
    <citation type="journal article" date="2014" name="Front. Microbiol.">
        <title>High frequency of phylogenetically diverse reductive dehalogenase-homologous genes in deep subseafloor sedimentary metagenomes.</title>
        <authorList>
            <person name="Kawai M."/>
            <person name="Futagami T."/>
            <person name="Toyoda A."/>
            <person name="Takaki Y."/>
            <person name="Nishi S."/>
            <person name="Hori S."/>
            <person name="Arai W."/>
            <person name="Tsubouchi T."/>
            <person name="Morono Y."/>
            <person name="Uchiyama I."/>
            <person name="Ito T."/>
            <person name="Fujiyama A."/>
            <person name="Inagaki F."/>
            <person name="Takami H."/>
        </authorList>
    </citation>
    <scope>NUCLEOTIDE SEQUENCE</scope>
    <source>
        <strain evidence="2">Expedition CK06-06</strain>
    </source>
</reference>